<sequence>MSSSELSAALRRRPGHAGDEEGSSIIEFVVLTAVLLVPVVYLIVAVSSLQVASYASVGAADQAAKMHATAENPEDSASRAEAAVSAALADYDIDASQAEISIDCPAGSCEDDGDLVSVTVDVTVPVPLLSSLGSWDPTLATVSSNSVQVRAQ</sequence>
<dbReference type="Proteomes" id="UP001251870">
    <property type="component" value="Unassembled WGS sequence"/>
</dbReference>
<reference evidence="2 3" key="1">
    <citation type="submission" date="2023-09" db="EMBL/GenBank/DDBJ databases">
        <title>Description of three actinobacteria isolated from air of manufacturing shop in a pharmaceutical factory.</title>
        <authorList>
            <person name="Zhang D.-F."/>
        </authorList>
    </citation>
    <scope>NUCLEOTIDE SEQUENCE [LARGE SCALE GENOMIC DNA]</scope>
    <source>
        <strain evidence="2 3">LY-0111</strain>
    </source>
</reference>
<keyword evidence="1" id="KW-0812">Transmembrane</keyword>
<gene>
    <name evidence="2" type="ORF">RIL96_11600</name>
</gene>
<keyword evidence="1" id="KW-1133">Transmembrane helix</keyword>
<evidence type="ECO:0000256" key="1">
    <source>
        <dbReference type="SAM" id="Phobius"/>
    </source>
</evidence>
<feature type="transmembrane region" description="Helical" evidence="1">
    <location>
        <begin position="25"/>
        <end position="46"/>
    </location>
</feature>
<accession>A0ABU2DUL8</accession>
<name>A0ABU2DUL8_9MICC</name>
<protein>
    <recommendedName>
        <fullName evidence="4">TadE family protein</fullName>
    </recommendedName>
</protein>
<dbReference type="RefSeq" id="WP_310549188.1">
    <property type="nucleotide sequence ID" value="NZ_JAVKGR010000018.1"/>
</dbReference>
<comment type="caution">
    <text evidence="2">The sequence shown here is derived from an EMBL/GenBank/DDBJ whole genome shotgun (WGS) entry which is preliminary data.</text>
</comment>
<evidence type="ECO:0008006" key="4">
    <source>
        <dbReference type="Google" id="ProtNLM"/>
    </source>
</evidence>
<organism evidence="2 3">
    <name type="scientific">Nesterenkonia aerolata</name>
    <dbReference type="NCBI Taxonomy" id="3074079"/>
    <lineage>
        <taxon>Bacteria</taxon>
        <taxon>Bacillati</taxon>
        <taxon>Actinomycetota</taxon>
        <taxon>Actinomycetes</taxon>
        <taxon>Micrococcales</taxon>
        <taxon>Micrococcaceae</taxon>
        <taxon>Nesterenkonia</taxon>
    </lineage>
</organism>
<keyword evidence="3" id="KW-1185">Reference proteome</keyword>
<dbReference type="EMBL" id="JAVKGR010000018">
    <property type="protein sequence ID" value="MDR8020207.1"/>
    <property type="molecule type" value="Genomic_DNA"/>
</dbReference>
<evidence type="ECO:0000313" key="2">
    <source>
        <dbReference type="EMBL" id="MDR8020207.1"/>
    </source>
</evidence>
<proteinExistence type="predicted"/>
<keyword evidence="1" id="KW-0472">Membrane</keyword>
<evidence type="ECO:0000313" key="3">
    <source>
        <dbReference type="Proteomes" id="UP001251870"/>
    </source>
</evidence>